<organism evidence="1 2">
    <name type="scientific">Chitinophaga jiangningensis</name>
    <dbReference type="NCBI Taxonomy" id="1419482"/>
    <lineage>
        <taxon>Bacteria</taxon>
        <taxon>Pseudomonadati</taxon>
        <taxon>Bacteroidota</taxon>
        <taxon>Chitinophagia</taxon>
        <taxon>Chitinophagales</taxon>
        <taxon>Chitinophagaceae</taxon>
        <taxon>Chitinophaga</taxon>
    </lineage>
</organism>
<keyword evidence="2" id="KW-1185">Reference proteome</keyword>
<protein>
    <submittedName>
        <fullName evidence="1">Uncharacterized protein</fullName>
    </submittedName>
</protein>
<accession>A0A1M7L8D4</accession>
<evidence type="ECO:0000313" key="2">
    <source>
        <dbReference type="Proteomes" id="UP000184420"/>
    </source>
</evidence>
<sequence length="381" mass="41604">MNETIANIQAYLKELQGNTDKYIAEAPALIDRLYATNSTTGGKRRPEKVNDSSFLYIRSYGTDLGVRPFSNITFWNSPDITVTPMANPGAPTTALQAGQQYNIQCTVNNRGDITVPTAKVEFFLCTPSLGFDTRYAENIALTQLDSFLLPLSSGSVNVPFDVQNHQAGHRCLFARTYSFSPLDKPISLYGLDPTIDRHIGQKNLNITGQAQNYNFQLIHTANAQENIKFVPLTKDQIIALQHPALANFRFRENTADLVAKLVPVLESKGAESVTVRAGRTGFDVVSQSKEGMSVERQQAIQKQVDAAITQIYSGAAPATSFKALFKEFNAIFDSNKCSKFNLKIPDFGLVAGEAIALNIVNTNVGTGKVKGGITLIITGNQ</sequence>
<dbReference type="RefSeq" id="WP_073086403.1">
    <property type="nucleotide sequence ID" value="NZ_FRBL01000010.1"/>
</dbReference>
<dbReference type="Proteomes" id="UP000184420">
    <property type="component" value="Unassembled WGS sequence"/>
</dbReference>
<dbReference type="AlphaFoldDB" id="A0A1M7L8D4"/>
<dbReference type="OrthoDB" id="975321at2"/>
<name>A0A1M7L8D4_9BACT</name>
<evidence type="ECO:0000313" key="1">
    <source>
        <dbReference type="EMBL" id="SHM74216.1"/>
    </source>
</evidence>
<reference evidence="1 2" key="1">
    <citation type="submission" date="2016-11" db="EMBL/GenBank/DDBJ databases">
        <authorList>
            <person name="Jaros S."/>
            <person name="Januszkiewicz K."/>
            <person name="Wedrychowicz H."/>
        </authorList>
    </citation>
    <scope>NUCLEOTIDE SEQUENCE [LARGE SCALE GENOMIC DNA]</scope>
    <source>
        <strain evidence="1 2">DSM 27406</strain>
    </source>
</reference>
<dbReference type="Gene3D" id="2.60.40.10">
    <property type="entry name" value="Immunoglobulins"/>
    <property type="match status" value="1"/>
</dbReference>
<dbReference type="InterPro" id="IPR013783">
    <property type="entry name" value="Ig-like_fold"/>
</dbReference>
<proteinExistence type="predicted"/>
<gene>
    <name evidence="1" type="ORF">SAMN05444266_110190</name>
</gene>
<dbReference type="EMBL" id="FRBL01000010">
    <property type="protein sequence ID" value="SHM74216.1"/>
    <property type="molecule type" value="Genomic_DNA"/>
</dbReference>